<sequence length="520" mass="60070">MGVGKTMRHYVKKNWPIIFILAYSLLVMLFVTKSSPLYYQNDWVDLNCFLTVGKGWRHGLIPYKDLFEQKGPVLYLIYLLADLITAKSYFGVYLIESVLFCCSLLLIYKIARYYSKKTHALLSVIIVPSLLFMSPTFSKGGSVEELMMPTTIYLFYLLVKLAHQNFELSKLDYLMSGMLFGCVLWAKYTLIGGYLGFFLALSISLIMQRKWRALWQSWSMILLGSVGISAIVLLYFKSQNALYDLYFNYFYANTNLYDGKHVDIVHKMIASVVYYMQTVNKSWLLYGMLIIGLVVILVSNGLFEDVYIKFIYCTVYISMVVTVLLGLRLGYVMLPLMAFMVLPLIYLIKVASHKIEELPLPICVFLGCLGLMMVIGSNTNINESRIFPNNQTVHIDKNGEKTNVYQTAQQNFAEIINKSHDQTLLNYRNLDMGFYRASGVLPTTKYFMTNNIPHDQLPEILDTQNRLITQKKVNFVVLRLPINQDYRQGVADNVLSNYRKIAQHSQFDEHAFTYYLFKKK</sequence>
<evidence type="ECO:0000313" key="3">
    <source>
        <dbReference type="EMBL" id="SPE20360.1"/>
    </source>
</evidence>
<feature type="transmembrane region" description="Helical" evidence="1">
    <location>
        <begin position="310"/>
        <end position="327"/>
    </location>
</feature>
<feature type="transmembrane region" description="Helical" evidence="1">
    <location>
        <begin position="178"/>
        <end position="206"/>
    </location>
</feature>
<dbReference type="InterPro" id="IPR038731">
    <property type="entry name" value="RgtA/B/C-like"/>
</dbReference>
<reference evidence="3 4" key="1">
    <citation type="submission" date="2018-02" db="EMBL/GenBank/DDBJ databases">
        <authorList>
            <person name="Rodrigo-Torres L."/>
            <person name="Arahal R. D."/>
            <person name="Lucena T."/>
        </authorList>
    </citation>
    <scope>NUCLEOTIDE SEQUENCE [LARGE SCALE GENOMIC DNA]</scope>
    <source>
        <strain evidence="3 4">CECT 9267</strain>
    </source>
</reference>
<feature type="transmembrane region" description="Helical" evidence="1">
    <location>
        <begin position="15"/>
        <end position="32"/>
    </location>
</feature>
<organism evidence="3 4">
    <name type="scientific">Latilactobacillus sakei</name>
    <name type="common">Lactobacillus sakei</name>
    <dbReference type="NCBI Taxonomy" id="1599"/>
    <lineage>
        <taxon>Bacteria</taxon>
        <taxon>Bacillati</taxon>
        <taxon>Bacillota</taxon>
        <taxon>Bacilli</taxon>
        <taxon>Lactobacillales</taxon>
        <taxon>Lactobacillaceae</taxon>
        <taxon>Latilactobacillus</taxon>
    </lineage>
</organism>
<evidence type="ECO:0000313" key="4">
    <source>
        <dbReference type="Proteomes" id="UP000239650"/>
    </source>
</evidence>
<accession>A0AAE8J4E7</accession>
<gene>
    <name evidence="3" type="ORF">LAS9267_00742</name>
</gene>
<dbReference type="EMBL" id="OKRC01000003">
    <property type="protein sequence ID" value="SPE20360.1"/>
    <property type="molecule type" value="Genomic_DNA"/>
</dbReference>
<feature type="transmembrane region" description="Helical" evidence="1">
    <location>
        <begin position="88"/>
        <end position="108"/>
    </location>
</feature>
<feature type="transmembrane region" description="Helical" evidence="1">
    <location>
        <begin position="283"/>
        <end position="303"/>
    </location>
</feature>
<evidence type="ECO:0000256" key="1">
    <source>
        <dbReference type="SAM" id="Phobius"/>
    </source>
</evidence>
<feature type="transmembrane region" description="Helical" evidence="1">
    <location>
        <begin position="218"/>
        <end position="236"/>
    </location>
</feature>
<feature type="domain" description="Glycosyltransferase RgtA/B/C/D-like" evidence="2">
    <location>
        <begin position="71"/>
        <end position="228"/>
    </location>
</feature>
<comment type="caution">
    <text evidence="3">The sequence shown here is derived from an EMBL/GenBank/DDBJ whole genome shotgun (WGS) entry which is preliminary data.</text>
</comment>
<keyword evidence="1" id="KW-0472">Membrane</keyword>
<evidence type="ECO:0000259" key="2">
    <source>
        <dbReference type="Pfam" id="PF13231"/>
    </source>
</evidence>
<dbReference type="AlphaFoldDB" id="A0AAE8J4E7"/>
<protein>
    <recommendedName>
        <fullName evidence="2">Glycosyltransferase RgtA/B/C/D-like domain-containing protein</fullName>
    </recommendedName>
</protein>
<name>A0AAE8J4E7_LATSK</name>
<dbReference type="Proteomes" id="UP000239650">
    <property type="component" value="Unassembled WGS sequence"/>
</dbReference>
<proteinExistence type="predicted"/>
<keyword evidence="1" id="KW-0812">Transmembrane</keyword>
<feature type="transmembrane region" description="Helical" evidence="1">
    <location>
        <begin position="120"/>
        <end position="138"/>
    </location>
</feature>
<feature type="transmembrane region" description="Helical" evidence="1">
    <location>
        <begin position="358"/>
        <end position="376"/>
    </location>
</feature>
<keyword evidence="1" id="KW-1133">Transmembrane helix</keyword>
<dbReference type="Pfam" id="PF13231">
    <property type="entry name" value="PMT_2"/>
    <property type="match status" value="1"/>
</dbReference>